<proteinExistence type="predicted"/>
<name>A0A8S1JWT9_PARPR</name>
<dbReference type="AlphaFoldDB" id="A0A8S1JWT9"/>
<dbReference type="Proteomes" id="UP000688137">
    <property type="component" value="Unassembled WGS sequence"/>
</dbReference>
<protein>
    <submittedName>
        <fullName evidence="1">Uncharacterized protein</fullName>
    </submittedName>
</protein>
<comment type="caution">
    <text evidence="1">The sequence shown here is derived from an EMBL/GenBank/DDBJ whole genome shotgun (WGS) entry which is preliminary data.</text>
</comment>
<dbReference type="EMBL" id="CAJJDM010000008">
    <property type="protein sequence ID" value="CAD8047424.1"/>
    <property type="molecule type" value="Genomic_DNA"/>
</dbReference>
<keyword evidence="2" id="KW-1185">Reference proteome</keyword>
<gene>
    <name evidence="1" type="ORF">PPRIM_AZ9-3.1.T0110422</name>
</gene>
<evidence type="ECO:0000313" key="1">
    <source>
        <dbReference type="EMBL" id="CAD8047424.1"/>
    </source>
</evidence>
<organism evidence="1 2">
    <name type="scientific">Paramecium primaurelia</name>
    <dbReference type="NCBI Taxonomy" id="5886"/>
    <lineage>
        <taxon>Eukaryota</taxon>
        <taxon>Sar</taxon>
        <taxon>Alveolata</taxon>
        <taxon>Ciliophora</taxon>
        <taxon>Intramacronucleata</taxon>
        <taxon>Oligohymenophorea</taxon>
        <taxon>Peniculida</taxon>
        <taxon>Parameciidae</taxon>
        <taxon>Paramecium</taxon>
    </lineage>
</organism>
<sequence>MGCHIQTGRQVQSKNEPIPCFEQQLLEIDKREFFKNKKCFQIILKPILYSFSQEKGETDTSDQNS</sequence>
<reference evidence="1" key="1">
    <citation type="submission" date="2021-01" db="EMBL/GenBank/DDBJ databases">
        <authorList>
            <consortium name="Genoscope - CEA"/>
            <person name="William W."/>
        </authorList>
    </citation>
    <scope>NUCLEOTIDE SEQUENCE</scope>
</reference>
<dbReference type="OMA" id="MGCYVET"/>
<accession>A0A8S1JWT9</accession>
<evidence type="ECO:0000313" key="2">
    <source>
        <dbReference type="Proteomes" id="UP000688137"/>
    </source>
</evidence>